<dbReference type="AlphaFoldDB" id="A0A4R1KAS1"/>
<name>A0A4R1KAS1_9BACT</name>
<dbReference type="EMBL" id="SMGG01000003">
    <property type="protein sequence ID" value="TCK61535.1"/>
    <property type="molecule type" value="Genomic_DNA"/>
</dbReference>
<keyword evidence="2" id="KW-1185">Reference proteome</keyword>
<dbReference type="InterPro" id="IPR011049">
    <property type="entry name" value="Serralysin-like_metalloprot_C"/>
</dbReference>
<gene>
    <name evidence="1" type="ORF">C8D98_0034</name>
</gene>
<dbReference type="PRINTS" id="PR00313">
    <property type="entry name" value="CABNDNGRPT"/>
</dbReference>
<proteinExistence type="predicted"/>
<evidence type="ECO:0000313" key="2">
    <source>
        <dbReference type="Proteomes" id="UP000294614"/>
    </source>
</evidence>
<evidence type="ECO:0000313" key="1">
    <source>
        <dbReference type="EMBL" id="TCK61535.1"/>
    </source>
</evidence>
<comment type="caution">
    <text evidence="1">The sequence shown here is derived from an EMBL/GenBank/DDBJ whole genome shotgun (WGS) entry which is preliminary data.</text>
</comment>
<dbReference type="Proteomes" id="UP000294614">
    <property type="component" value="Unassembled WGS sequence"/>
</dbReference>
<protein>
    <recommendedName>
        <fullName evidence="3">Hemolysin type calcium-binding protein</fullName>
    </recommendedName>
</protein>
<accession>A0A4R1KAS1</accession>
<dbReference type="RefSeq" id="WP_165871127.1">
    <property type="nucleotide sequence ID" value="NZ_SMGG01000003.1"/>
</dbReference>
<reference evidence="1 2" key="1">
    <citation type="submission" date="2019-03" db="EMBL/GenBank/DDBJ databases">
        <title>Genomic Encyclopedia of Type Strains, Phase IV (KMG-IV): sequencing the most valuable type-strain genomes for metagenomic binning, comparative biology and taxonomic classification.</title>
        <authorList>
            <person name="Goeker M."/>
        </authorList>
    </citation>
    <scope>NUCLEOTIDE SEQUENCE [LARGE SCALE GENOMIC DNA]</scope>
    <source>
        <strain evidence="1 2">DSM 24984</strain>
    </source>
</reference>
<dbReference type="SUPFAM" id="SSF51120">
    <property type="entry name" value="beta-Roll"/>
    <property type="match status" value="1"/>
</dbReference>
<organism evidence="1 2">
    <name type="scientific">Seleniivibrio woodruffii</name>
    <dbReference type="NCBI Taxonomy" id="1078050"/>
    <lineage>
        <taxon>Bacteria</taxon>
        <taxon>Pseudomonadati</taxon>
        <taxon>Deferribacterota</taxon>
        <taxon>Deferribacteres</taxon>
        <taxon>Deferribacterales</taxon>
        <taxon>Geovibrionaceae</taxon>
        <taxon>Seleniivibrio</taxon>
    </lineage>
</organism>
<sequence>MIISGLDNSQNYSFFNIQQTTSERTPATPTTDKYTPSITNTSNIYNMFGNIQKNIFDSFASESSFMNAVRGVFDNVENKVLTSDTLTQAAKISDEFSKQGEWLSISHDGTHASIRDAEIVYYEGNEQSISISHSKNIVLNVTKGSRDIDIFSSDNVISSTGDNSDRLSVSGSKNVIINSGGSNDGIGVLNSNNVIANAGNGDDRIFFVKTSDAVINSGAGNDIETISSSSDVVLNSGTGSDYTEIHESSGVVVNSGMGDDSISILNSNKIVLNGDQGNDVINVEHSANAIIDGGDGDDIITVNASTNTIVDGGAGNDTITASGIISGGTGDDYIKLYHSIFEKDAKVQDVIKYSKGDGNDIVEGVTDDTVIDLNGISVDEYDITESRNEGGTRVKTLTMKDGSGSITLVYNGRADNVKKQDNSELYGNAPEYARLNDVSVGQAD</sequence>
<dbReference type="Gene3D" id="2.160.20.160">
    <property type="match status" value="1"/>
</dbReference>
<evidence type="ECO:0008006" key="3">
    <source>
        <dbReference type="Google" id="ProtNLM"/>
    </source>
</evidence>